<dbReference type="PROSITE" id="PS00041">
    <property type="entry name" value="HTH_ARAC_FAMILY_1"/>
    <property type="match status" value="1"/>
</dbReference>
<sequence length="264" mass="31072">MNLLIVDDEIYAIQGILDSVNWDRLDFDNIFTANSYSQALNIFQNEKVAILVCDIEMPYGTGLDLVEWVREHYPNTLCIFLTCHDEFQYAKQAISLKCFDYVLKPIPPKKLLEILQRASDEIKNTYRTQEYLEYGKRFIKELSEKKGINEEEKVKDPLNEVEHYIQNHISDNLTVEEIAKMVFLSPDYLTRLFKKQKGQTLIDYITSQRMFLAKELLESNVLTISMISAKVGYGNYSYFTKMFKKYYGKTPRDYQNQYLKGKKC</sequence>
<evidence type="ECO:0000256" key="6">
    <source>
        <dbReference type="PROSITE-ProRule" id="PRU00169"/>
    </source>
</evidence>
<dbReference type="Gene3D" id="3.40.50.2300">
    <property type="match status" value="1"/>
</dbReference>
<proteinExistence type="predicted"/>
<dbReference type="CDD" id="cd17536">
    <property type="entry name" value="REC_YesN-like"/>
    <property type="match status" value="1"/>
</dbReference>
<dbReference type="Pfam" id="PF12833">
    <property type="entry name" value="HTH_18"/>
    <property type="match status" value="1"/>
</dbReference>
<dbReference type="GO" id="GO:0043565">
    <property type="term" value="F:sequence-specific DNA binding"/>
    <property type="evidence" value="ECO:0007669"/>
    <property type="project" value="InterPro"/>
</dbReference>
<protein>
    <recommendedName>
        <fullName evidence="1">Stage 0 sporulation protein A homolog</fullName>
    </recommendedName>
</protein>
<evidence type="ECO:0000259" key="7">
    <source>
        <dbReference type="PROSITE" id="PS01124"/>
    </source>
</evidence>
<feature type="domain" description="HTH araC/xylS-type" evidence="7">
    <location>
        <begin position="159"/>
        <end position="257"/>
    </location>
</feature>
<gene>
    <name evidence="9" type="ORF">C8E03_10697</name>
</gene>
<dbReference type="Proteomes" id="UP000247523">
    <property type="component" value="Unassembled WGS sequence"/>
</dbReference>
<dbReference type="SUPFAM" id="SSF46689">
    <property type="entry name" value="Homeodomain-like"/>
    <property type="match status" value="2"/>
</dbReference>
<feature type="modified residue" description="4-aspartylphosphate" evidence="6">
    <location>
        <position position="54"/>
    </location>
</feature>
<dbReference type="InterPro" id="IPR001789">
    <property type="entry name" value="Sig_transdc_resp-reg_receiver"/>
</dbReference>
<dbReference type="PROSITE" id="PS01124">
    <property type="entry name" value="HTH_ARAC_FAMILY_2"/>
    <property type="match status" value="1"/>
</dbReference>
<dbReference type="Pfam" id="PF00072">
    <property type="entry name" value="Response_reg"/>
    <property type="match status" value="1"/>
</dbReference>
<dbReference type="EMBL" id="QICS01000006">
    <property type="protein sequence ID" value="PXV89446.1"/>
    <property type="molecule type" value="Genomic_DNA"/>
</dbReference>
<dbReference type="AlphaFoldDB" id="A0A318EL29"/>
<feature type="domain" description="Response regulatory" evidence="8">
    <location>
        <begin position="2"/>
        <end position="119"/>
    </location>
</feature>
<dbReference type="PRINTS" id="PR00032">
    <property type="entry name" value="HTHARAC"/>
</dbReference>
<evidence type="ECO:0000313" key="9">
    <source>
        <dbReference type="EMBL" id="PXV89446.1"/>
    </source>
</evidence>
<name>A0A318EL29_9FIRM</name>
<dbReference type="RefSeq" id="WP_110291201.1">
    <property type="nucleotide sequence ID" value="NZ_QICS01000006.1"/>
</dbReference>
<evidence type="ECO:0000256" key="4">
    <source>
        <dbReference type="ARBA" id="ARBA00023163"/>
    </source>
</evidence>
<dbReference type="PANTHER" id="PTHR43280">
    <property type="entry name" value="ARAC-FAMILY TRANSCRIPTIONAL REGULATOR"/>
    <property type="match status" value="1"/>
</dbReference>
<reference evidence="9 10" key="1">
    <citation type="submission" date="2018-05" db="EMBL/GenBank/DDBJ databases">
        <title>Genomic Encyclopedia of Type Strains, Phase IV (KMG-IV): sequencing the most valuable type-strain genomes for metagenomic binning, comparative biology and taxonomic classification.</title>
        <authorList>
            <person name="Goeker M."/>
        </authorList>
    </citation>
    <scope>NUCLEOTIDE SEQUENCE [LARGE SCALE GENOMIC DNA]</scope>
    <source>
        <strain evidence="9 10">DSM 28816</strain>
    </source>
</reference>
<evidence type="ECO:0000256" key="3">
    <source>
        <dbReference type="ARBA" id="ARBA00023125"/>
    </source>
</evidence>
<evidence type="ECO:0000313" key="10">
    <source>
        <dbReference type="Proteomes" id="UP000247523"/>
    </source>
</evidence>
<dbReference type="GO" id="GO:0003700">
    <property type="term" value="F:DNA-binding transcription factor activity"/>
    <property type="evidence" value="ECO:0007669"/>
    <property type="project" value="InterPro"/>
</dbReference>
<dbReference type="InterPro" id="IPR020449">
    <property type="entry name" value="Tscrpt_reg_AraC-type_HTH"/>
</dbReference>
<dbReference type="InterPro" id="IPR011006">
    <property type="entry name" value="CheY-like_superfamily"/>
</dbReference>
<keyword evidence="4" id="KW-0804">Transcription</keyword>
<dbReference type="InterPro" id="IPR018062">
    <property type="entry name" value="HTH_AraC-typ_CS"/>
</dbReference>
<dbReference type="PANTHER" id="PTHR43280:SF2">
    <property type="entry name" value="HTH-TYPE TRANSCRIPTIONAL REGULATOR EXSA"/>
    <property type="match status" value="1"/>
</dbReference>
<comment type="function">
    <text evidence="5">May play the central regulatory role in sporulation. It may be an element of the effector pathway responsible for the activation of sporulation genes in response to nutritional stress. Spo0A may act in concert with spo0H (a sigma factor) to control the expression of some genes that are critical to the sporulation process.</text>
</comment>
<evidence type="ECO:0000256" key="1">
    <source>
        <dbReference type="ARBA" id="ARBA00018672"/>
    </source>
</evidence>
<evidence type="ECO:0000259" key="8">
    <source>
        <dbReference type="PROSITE" id="PS50110"/>
    </source>
</evidence>
<keyword evidence="2" id="KW-0805">Transcription regulation</keyword>
<evidence type="ECO:0000256" key="2">
    <source>
        <dbReference type="ARBA" id="ARBA00023015"/>
    </source>
</evidence>
<keyword evidence="6" id="KW-0597">Phosphoprotein</keyword>
<dbReference type="SUPFAM" id="SSF52172">
    <property type="entry name" value="CheY-like"/>
    <property type="match status" value="1"/>
</dbReference>
<comment type="caution">
    <text evidence="9">The sequence shown here is derived from an EMBL/GenBank/DDBJ whole genome shotgun (WGS) entry which is preliminary data.</text>
</comment>
<dbReference type="InterPro" id="IPR009057">
    <property type="entry name" value="Homeodomain-like_sf"/>
</dbReference>
<dbReference type="SMART" id="SM00342">
    <property type="entry name" value="HTH_ARAC"/>
    <property type="match status" value="1"/>
</dbReference>
<dbReference type="SMART" id="SM00448">
    <property type="entry name" value="REC"/>
    <property type="match status" value="1"/>
</dbReference>
<organism evidence="9 10">
    <name type="scientific">Lachnotalea glycerini</name>
    <dbReference type="NCBI Taxonomy" id="1763509"/>
    <lineage>
        <taxon>Bacteria</taxon>
        <taxon>Bacillati</taxon>
        <taxon>Bacillota</taxon>
        <taxon>Clostridia</taxon>
        <taxon>Lachnospirales</taxon>
        <taxon>Lachnospiraceae</taxon>
        <taxon>Lachnotalea</taxon>
    </lineage>
</organism>
<accession>A0A318EL29</accession>
<dbReference type="GO" id="GO:0000160">
    <property type="term" value="P:phosphorelay signal transduction system"/>
    <property type="evidence" value="ECO:0007669"/>
    <property type="project" value="InterPro"/>
</dbReference>
<evidence type="ECO:0000256" key="5">
    <source>
        <dbReference type="ARBA" id="ARBA00024867"/>
    </source>
</evidence>
<dbReference type="PROSITE" id="PS50110">
    <property type="entry name" value="RESPONSE_REGULATORY"/>
    <property type="match status" value="1"/>
</dbReference>
<dbReference type="Gene3D" id="1.10.10.60">
    <property type="entry name" value="Homeodomain-like"/>
    <property type="match status" value="2"/>
</dbReference>
<dbReference type="InterPro" id="IPR018060">
    <property type="entry name" value="HTH_AraC"/>
</dbReference>
<keyword evidence="3" id="KW-0238">DNA-binding</keyword>